<evidence type="ECO:0000313" key="3">
    <source>
        <dbReference type="Proteomes" id="UP000782241"/>
    </source>
</evidence>
<dbReference type="Proteomes" id="UP000782241">
    <property type="component" value="Unassembled WGS sequence"/>
</dbReference>
<protein>
    <recommendedName>
        <fullName evidence="1">Azaphilone pigments biosynthesis cluster protein L N-terminal domain-containing protein</fullName>
    </recommendedName>
</protein>
<proteinExistence type="predicted"/>
<keyword evidence="3" id="KW-1185">Reference proteome</keyword>
<feature type="domain" description="Azaphilone pigments biosynthesis cluster protein L N-terminal" evidence="1">
    <location>
        <begin position="1"/>
        <end position="200"/>
    </location>
</feature>
<dbReference type="InterPro" id="IPR031348">
    <property type="entry name" value="PigL_N"/>
</dbReference>
<gene>
    <name evidence="2" type="ORF">KAF25_010341</name>
</gene>
<dbReference type="AlphaFoldDB" id="A0A9P7KNI6"/>
<accession>A0A9P7KNI6</accession>
<evidence type="ECO:0000313" key="2">
    <source>
        <dbReference type="EMBL" id="KAG5656788.1"/>
    </source>
</evidence>
<name>A0A9P7KNI6_9HYPO</name>
<dbReference type="Pfam" id="PF17111">
    <property type="entry name" value="PigL_N"/>
    <property type="match status" value="1"/>
</dbReference>
<comment type="caution">
    <text evidence="2">The sequence shown here is derived from an EMBL/GenBank/DDBJ whole genome shotgun (WGS) entry which is preliminary data.</text>
</comment>
<sequence length="419" mass="47384">MDPLSIASGCAGLIQAIGSLSFSIHAFVRTCREARSDLDRVSRELLSLQTVLELIQEDVVDDATVFPQTLERHVSGIVVNCNSVVTEIQECITKYSSDNRLKVKASWAINGQGDVAKLRSSLEAHRAALELALDMFTLHVTKDIKNDTTEIRNDTTAIKDDTAQILAEIARLQRRLPKEVENDYILQHFLEEMTTYTEQTLDRPYSDVRSSIPPALRPDFDPPHDIHLEDWERTAAKSQENLWKQQIESCEFVSQRQSLPTIESTVRAGSAISSLQNMQEYNTSSDSELGLQDIRLANYEGPARVNTHTAKPMEDEVYYEDKTHGRRLVINYPVAASIRQNIRDQECYESTHNRFTAIWDILTSLGVQHYEDDLTSLIARTSSNADLLGDTIESLQKRTMIMMHEVGYYTRTDVSLGAD</sequence>
<dbReference type="EMBL" id="JAGPUO010000020">
    <property type="protein sequence ID" value="KAG5656788.1"/>
    <property type="molecule type" value="Genomic_DNA"/>
</dbReference>
<organism evidence="2 3">
    <name type="scientific">Fusarium avenaceum</name>
    <dbReference type="NCBI Taxonomy" id="40199"/>
    <lineage>
        <taxon>Eukaryota</taxon>
        <taxon>Fungi</taxon>
        <taxon>Dikarya</taxon>
        <taxon>Ascomycota</taxon>
        <taxon>Pezizomycotina</taxon>
        <taxon>Sordariomycetes</taxon>
        <taxon>Hypocreomycetidae</taxon>
        <taxon>Hypocreales</taxon>
        <taxon>Nectriaceae</taxon>
        <taxon>Fusarium</taxon>
        <taxon>Fusarium tricinctum species complex</taxon>
    </lineage>
</organism>
<reference evidence="2" key="1">
    <citation type="submission" date="2021-04" db="EMBL/GenBank/DDBJ databases">
        <title>Draft genome of Fusarium avenaceum strain F156N33, isolated from an atmospheric sample in Virginia.</title>
        <authorList>
            <person name="Yang S."/>
            <person name="Vinatzer B.A."/>
            <person name="Coleman J."/>
        </authorList>
    </citation>
    <scope>NUCLEOTIDE SEQUENCE</scope>
    <source>
        <strain evidence="2">F156N33</strain>
    </source>
</reference>
<evidence type="ECO:0000259" key="1">
    <source>
        <dbReference type="Pfam" id="PF17111"/>
    </source>
</evidence>